<evidence type="ECO:0000256" key="6">
    <source>
        <dbReference type="ARBA" id="ARBA00022989"/>
    </source>
</evidence>
<evidence type="ECO:0000256" key="4">
    <source>
        <dbReference type="ARBA" id="ARBA00022544"/>
    </source>
</evidence>
<dbReference type="GO" id="GO:0009847">
    <property type="term" value="P:spore germination"/>
    <property type="evidence" value="ECO:0007669"/>
    <property type="project" value="InterPro"/>
</dbReference>
<comment type="subcellular location">
    <subcellularLocation>
        <location evidence="1">Membrane</location>
        <topology evidence="1">Multi-pass membrane protein</topology>
    </subcellularLocation>
</comment>
<keyword evidence="5 8" id="KW-0812">Transmembrane</keyword>
<keyword evidence="3" id="KW-0813">Transport</keyword>
<organism evidence="9 10">
    <name type="scientific">Clostridium tetani</name>
    <dbReference type="NCBI Taxonomy" id="1513"/>
    <lineage>
        <taxon>Bacteria</taxon>
        <taxon>Bacillati</taxon>
        <taxon>Bacillota</taxon>
        <taxon>Clostridia</taxon>
        <taxon>Eubacteriales</taxon>
        <taxon>Clostridiaceae</taxon>
        <taxon>Clostridium</taxon>
    </lineage>
</organism>
<feature type="transmembrane region" description="Helical" evidence="8">
    <location>
        <begin position="114"/>
        <end position="135"/>
    </location>
</feature>
<keyword evidence="7 8" id="KW-0472">Membrane</keyword>
<feature type="transmembrane region" description="Helical" evidence="8">
    <location>
        <begin position="81"/>
        <end position="102"/>
    </location>
</feature>
<feature type="transmembrane region" description="Helical" evidence="8">
    <location>
        <begin position="15"/>
        <end position="34"/>
    </location>
</feature>
<feature type="transmembrane region" description="Helical" evidence="8">
    <location>
        <begin position="40"/>
        <end position="61"/>
    </location>
</feature>
<dbReference type="Proteomes" id="UP000290921">
    <property type="component" value="Unassembled WGS sequence"/>
</dbReference>
<evidence type="ECO:0000256" key="5">
    <source>
        <dbReference type="ARBA" id="ARBA00022692"/>
    </source>
</evidence>
<protein>
    <submittedName>
        <fullName evidence="9">Spore gernimation protein KB</fullName>
    </submittedName>
</protein>
<feature type="transmembrane region" description="Helical" evidence="8">
    <location>
        <begin position="270"/>
        <end position="295"/>
    </location>
</feature>
<dbReference type="AlphaFoldDB" id="A0A4Q0VEP4"/>
<dbReference type="Pfam" id="PF03845">
    <property type="entry name" value="Spore_permease"/>
    <property type="match status" value="1"/>
</dbReference>
<sequence length="369" mass="42611">MEEFMKKEVISNKQIQLLIFSYCIGAYLLFSMGAGIKQDIWISSILAIIFTIPIVIMYGKIINLYPGKNFFDILEEVFGRVVGKVLNIIFIFHAFFLGAYILRDFADFIKVTALFSTPMIVPMICIGILSIWILTEGIEVLAAWAKFLIRIILISMILIWIMLIPEMHISNLQPVFYADLKDILKQALHLITFPFSEVIIFLNFFDYVDYNSKTKNVFIKPLILGGMLVVLYTMINLMLLGGELYSFFYYPGYESIKRLNLGNEFQRLEIIVSIAFTIIQFLEINFCILGVSKGITKVFNLKEYRRVLIPVIILLITFAYVMFGSAMEAFEIVRELWPAYGIVIQIVLPFIIFIFATIKRKNQLVKCNK</sequence>
<dbReference type="GO" id="GO:0016020">
    <property type="term" value="C:membrane"/>
    <property type="evidence" value="ECO:0007669"/>
    <property type="project" value="UniProtKB-SubCell"/>
</dbReference>
<feature type="transmembrane region" description="Helical" evidence="8">
    <location>
        <begin position="147"/>
        <end position="167"/>
    </location>
</feature>
<dbReference type="EMBL" id="QMAP01000005">
    <property type="protein sequence ID" value="RXI49136.1"/>
    <property type="molecule type" value="Genomic_DNA"/>
</dbReference>
<evidence type="ECO:0000313" key="10">
    <source>
        <dbReference type="Proteomes" id="UP000290921"/>
    </source>
</evidence>
<feature type="transmembrane region" description="Helical" evidence="8">
    <location>
        <begin position="307"/>
        <end position="327"/>
    </location>
</feature>
<dbReference type="PANTHER" id="PTHR34975:SF2">
    <property type="entry name" value="SPORE GERMINATION PROTEIN A2"/>
    <property type="match status" value="1"/>
</dbReference>
<evidence type="ECO:0000256" key="3">
    <source>
        <dbReference type="ARBA" id="ARBA00022448"/>
    </source>
</evidence>
<comment type="similarity">
    <text evidence="2">Belongs to the amino acid-polyamine-organocation (APC) superfamily. Spore germination protein (SGP) (TC 2.A.3.9) family.</text>
</comment>
<evidence type="ECO:0000256" key="2">
    <source>
        <dbReference type="ARBA" id="ARBA00007998"/>
    </source>
</evidence>
<gene>
    <name evidence="9" type="ORF">DP130_06940</name>
</gene>
<reference evidence="9 10" key="1">
    <citation type="submission" date="2018-06" db="EMBL/GenBank/DDBJ databases">
        <title>Genome conservation of Clostridium tetani.</title>
        <authorList>
            <person name="Bruggemann H."/>
            <person name="Popoff M.R."/>
        </authorList>
    </citation>
    <scope>NUCLEOTIDE SEQUENCE [LARGE SCALE GENOMIC DNA]</scope>
    <source>
        <strain evidence="9 10">2017.061</strain>
    </source>
</reference>
<comment type="caution">
    <text evidence="9">The sequence shown here is derived from an EMBL/GenBank/DDBJ whole genome shotgun (WGS) entry which is preliminary data.</text>
</comment>
<evidence type="ECO:0000256" key="8">
    <source>
        <dbReference type="SAM" id="Phobius"/>
    </source>
</evidence>
<dbReference type="InterPro" id="IPR004761">
    <property type="entry name" value="Spore_GerAB"/>
</dbReference>
<accession>A0A4Q0VEP4</accession>
<keyword evidence="4" id="KW-0309">Germination</keyword>
<feature type="transmembrane region" description="Helical" evidence="8">
    <location>
        <begin position="339"/>
        <end position="358"/>
    </location>
</feature>
<evidence type="ECO:0000256" key="7">
    <source>
        <dbReference type="ARBA" id="ARBA00023136"/>
    </source>
</evidence>
<evidence type="ECO:0000313" key="9">
    <source>
        <dbReference type="EMBL" id="RXI49136.1"/>
    </source>
</evidence>
<proteinExistence type="inferred from homology"/>
<feature type="transmembrane region" description="Helical" evidence="8">
    <location>
        <begin position="187"/>
        <end position="205"/>
    </location>
</feature>
<dbReference type="NCBIfam" id="TIGR00912">
    <property type="entry name" value="2A0309"/>
    <property type="match status" value="1"/>
</dbReference>
<evidence type="ECO:0000256" key="1">
    <source>
        <dbReference type="ARBA" id="ARBA00004141"/>
    </source>
</evidence>
<feature type="transmembrane region" description="Helical" evidence="8">
    <location>
        <begin position="217"/>
        <end position="250"/>
    </location>
</feature>
<keyword evidence="6 8" id="KW-1133">Transmembrane helix</keyword>
<name>A0A4Q0VEP4_CLOTA</name>
<dbReference type="PANTHER" id="PTHR34975">
    <property type="entry name" value="SPORE GERMINATION PROTEIN A2"/>
    <property type="match status" value="1"/>
</dbReference>